<accession>A0A0E9R0H2</accession>
<dbReference type="EMBL" id="GBXM01085876">
    <property type="protein sequence ID" value="JAH22701.1"/>
    <property type="molecule type" value="Transcribed_RNA"/>
</dbReference>
<organism evidence="1">
    <name type="scientific">Anguilla anguilla</name>
    <name type="common">European freshwater eel</name>
    <name type="synonym">Muraena anguilla</name>
    <dbReference type="NCBI Taxonomy" id="7936"/>
    <lineage>
        <taxon>Eukaryota</taxon>
        <taxon>Metazoa</taxon>
        <taxon>Chordata</taxon>
        <taxon>Craniata</taxon>
        <taxon>Vertebrata</taxon>
        <taxon>Euteleostomi</taxon>
        <taxon>Actinopterygii</taxon>
        <taxon>Neopterygii</taxon>
        <taxon>Teleostei</taxon>
        <taxon>Anguilliformes</taxon>
        <taxon>Anguillidae</taxon>
        <taxon>Anguilla</taxon>
    </lineage>
</organism>
<sequence>MYSKARVIAGPQNALKRHEILIYMHVCSLPILSFSFA</sequence>
<reference evidence="1" key="1">
    <citation type="submission" date="2014-11" db="EMBL/GenBank/DDBJ databases">
        <authorList>
            <person name="Amaro Gonzalez C."/>
        </authorList>
    </citation>
    <scope>NUCLEOTIDE SEQUENCE</scope>
</reference>
<dbReference type="AlphaFoldDB" id="A0A0E9R0H2"/>
<proteinExistence type="predicted"/>
<evidence type="ECO:0000313" key="1">
    <source>
        <dbReference type="EMBL" id="JAH22701.1"/>
    </source>
</evidence>
<name>A0A0E9R0H2_ANGAN</name>
<reference evidence="1" key="2">
    <citation type="journal article" date="2015" name="Fish Shellfish Immunol.">
        <title>Early steps in the European eel (Anguilla anguilla)-Vibrio vulnificus interaction in the gills: Role of the RtxA13 toxin.</title>
        <authorList>
            <person name="Callol A."/>
            <person name="Pajuelo D."/>
            <person name="Ebbesson L."/>
            <person name="Teles M."/>
            <person name="MacKenzie S."/>
            <person name="Amaro C."/>
        </authorList>
    </citation>
    <scope>NUCLEOTIDE SEQUENCE</scope>
</reference>
<protein>
    <submittedName>
        <fullName evidence="1">Uncharacterized protein</fullName>
    </submittedName>
</protein>